<feature type="binding site" evidence="5">
    <location>
        <position position="17"/>
    </location>
    <ligand>
        <name>ATP</name>
        <dbReference type="ChEBI" id="CHEBI:30616"/>
    </ligand>
</feature>
<dbReference type="GO" id="GO:0016881">
    <property type="term" value="F:acid-amino acid ligase activity"/>
    <property type="evidence" value="ECO:0007669"/>
    <property type="project" value="UniProtKB-UniRule"/>
</dbReference>
<dbReference type="EMBL" id="DRIE01000108">
    <property type="protein sequence ID" value="HEC57512.1"/>
    <property type="molecule type" value="Genomic_DNA"/>
</dbReference>
<keyword evidence="3 5" id="KW-0067">ATP-binding</keyword>
<name>A0A1F2P6T9_9EURY</name>
<dbReference type="HAMAP" id="MF_02224">
    <property type="entry name" value="PPS"/>
    <property type="match status" value="1"/>
</dbReference>
<evidence type="ECO:0000256" key="4">
    <source>
        <dbReference type="ARBA" id="ARBA00022993"/>
    </source>
</evidence>
<comment type="similarity">
    <text evidence="5">Belongs to the archaeal phosphopantothenate synthetase family.</text>
</comment>
<evidence type="ECO:0000256" key="5">
    <source>
        <dbReference type="HAMAP-Rule" id="MF_02224"/>
    </source>
</evidence>
<comment type="pathway">
    <text evidence="5">Cofactor biosynthesis; coenzyme A biosynthesis.</text>
</comment>
<evidence type="ECO:0000313" key="6">
    <source>
        <dbReference type="EMBL" id="HEC57512.1"/>
    </source>
</evidence>
<dbReference type="InterPro" id="IPR002855">
    <property type="entry name" value="PPS/PS"/>
</dbReference>
<evidence type="ECO:0000313" key="8">
    <source>
        <dbReference type="Proteomes" id="UP000185779"/>
    </source>
</evidence>
<comment type="subunit">
    <text evidence="5">Homodimer.</text>
</comment>
<sequence length="262" mass="28655">MTEIPKDHPRYESLALREEITRCVEAGITSRQGLIAHGRGEAIDYLIGEKTLPSALEAEEAAVAALLTSKNPVISVNGNTAALVPGGIVELAELVGAKIEVNLFHRTEERVARIKEYLESFGAKDVLGLNPDATIPGLSSERAKVSKEGIFSADTVLVPLEDGDRCEALIGMGKTVIAIDLNPFSRTSRMAHISIVDNVVRAIPNMIKSAKSFRYTRVIDLLYFVYAFDNRKNLEAAVEEIKRGLDEGRLEESSGYSKLSIW</sequence>
<dbReference type="PIRSF" id="PIRSF004853">
    <property type="entry name" value="UCP004853"/>
    <property type="match status" value="1"/>
</dbReference>
<evidence type="ECO:0000256" key="1">
    <source>
        <dbReference type="ARBA" id="ARBA00022598"/>
    </source>
</evidence>
<keyword evidence="1 5" id="KW-0436">Ligase</keyword>
<evidence type="ECO:0000256" key="3">
    <source>
        <dbReference type="ARBA" id="ARBA00022840"/>
    </source>
</evidence>
<dbReference type="STRING" id="1839936.SBU_000323"/>
<dbReference type="UniPathway" id="UPA00241"/>
<keyword evidence="4 5" id="KW-0173">Coenzyme A biosynthesis</keyword>
<reference evidence="7 8" key="1">
    <citation type="submission" date="2016-05" db="EMBL/GenBank/DDBJ databases">
        <title>Microbial consortia oxidize butane by reversing methanogenesis.</title>
        <authorList>
            <person name="Laso-Perez R."/>
            <person name="Richter M."/>
            <person name="Wegener G."/>
            <person name="Musat F."/>
        </authorList>
    </citation>
    <scope>NUCLEOTIDE SEQUENCE [LARGE SCALE GENOMIC DNA]</scope>
    <source>
        <strain evidence="7">BOX1</strain>
    </source>
</reference>
<feature type="binding site" evidence="5">
    <location>
        <begin position="198"/>
        <end position="199"/>
    </location>
    <ligand>
        <name>ATP</name>
        <dbReference type="ChEBI" id="CHEBI:30616"/>
    </ligand>
</feature>
<dbReference type="PANTHER" id="PTHR40695:SF1">
    <property type="entry name" value="4-PHOSPHOPANTOATE--BETA-ALANINE LIGASE"/>
    <property type="match status" value="1"/>
</dbReference>
<dbReference type="GO" id="GO:0015937">
    <property type="term" value="P:coenzyme A biosynthetic process"/>
    <property type="evidence" value="ECO:0007669"/>
    <property type="project" value="UniProtKB-UniRule"/>
</dbReference>
<comment type="function">
    <text evidence="5">Catalyzes the condensation of (R)-4-phosphopantoate and beta-alanine to 4'-phosphopantothenate in the CoA biosynthesis pathway.</text>
</comment>
<dbReference type="PANTHER" id="PTHR40695">
    <property type="entry name" value="4-PHOSPHOPANTOATE--BETA-ALANINE LIGASE"/>
    <property type="match status" value="1"/>
</dbReference>
<feature type="binding site" evidence="5">
    <location>
        <begin position="180"/>
        <end position="182"/>
    </location>
    <ligand>
        <name>ATP</name>
        <dbReference type="ChEBI" id="CHEBI:30616"/>
    </ligand>
</feature>
<protein>
    <recommendedName>
        <fullName evidence="5">4-phosphopantoate--beta-alanine ligase</fullName>
        <ecNumber evidence="5">6.3.2.36</ecNumber>
    </recommendedName>
    <alternativeName>
        <fullName evidence="5">Phosphopantothenate synthetase</fullName>
        <shortName evidence="5">PPS</shortName>
    </alternativeName>
</protein>
<comment type="catalytic activity">
    <reaction evidence="5">
        <text>(R)-4-phosphopantoate + beta-alanine + ATP = (R)-4'-phosphopantothenate + AMP + diphosphate + H(+)</text>
        <dbReference type="Rhea" id="RHEA:27930"/>
        <dbReference type="ChEBI" id="CHEBI:10986"/>
        <dbReference type="ChEBI" id="CHEBI:15378"/>
        <dbReference type="ChEBI" id="CHEBI:30616"/>
        <dbReference type="ChEBI" id="CHEBI:33019"/>
        <dbReference type="ChEBI" id="CHEBI:57966"/>
        <dbReference type="ChEBI" id="CHEBI:61294"/>
        <dbReference type="ChEBI" id="CHEBI:456215"/>
        <dbReference type="EC" id="6.3.2.36"/>
    </reaction>
</comment>
<dbReference type="NCBIfam" id="NF010324">
    <property type="entry name" value="PRK13761.1"/>
    <property type="match status" value="1"/>
</dbReference>
<dbReference type="GO" id="GO:0005524">
    <property type="term" value="F:ATP binding"/>
    <property type="evidence" value="ECO:0007669"/>
    <property type="project" value="UniProtKB-KW"/>
</dbReference>
<dbReference type="Proteomes" id="UP000885936">
    <property type="component" value="Unassembled WGS sequence"/>
</dbReference>
<dbReference type="NCBIfam" id="NF041123">
    <property type="entry name" value="phpantohe_syn_Arch"/>
    <property type="match status" value="1"/>
</dbReference>
<feature type="binding site" evidence="5">
    <location>
        <begin position="186"/>
        <end position="187"/>
    </location>
    <ligand>
        <name>ATP</name>
        <dbReference type="ChEBI" id="CHEBI:30616"/>
    </ligand>
</feature>
<dbReference type="AlphaFoldDB" id="A0A1F2P6T9"/>
<dbReference type="Pfam" id="PF02006">
    <property type="entry name" value="PPS_PS"/>
    <property type="match status" value="1"/>
</dbReference>
<gene>
    <name evidence="6" type="ORF">ENI32_06495</name>
    <name evidence="7" type="ORF">SBU_000323</name>
</gene>
<reference evidence="6" key="2">
    <citation type="journal article" date="2020" name="mSystems">
        <title>Genome- and Community-Level Interaction Insights into Carbon Utilization and Element Cycling Functions of Hydrothermarchaeota in Hydrothermal Sediment.</title>
        <authorList>
            <person name="Zhou Z."/>
            <person name="Liu Y."/>
            <person name="Xu W."/>
            <person name="Pan J."/>
            <person name="Luo Z.H."/>
            <person name="Li M."/>
        </authorList>
    </citation>
    <scope>NUCLEOTIDE SEQUENCE [LARGE SCALE GENOMIC DNA]</scope>
    <source>
        <strain evidence="6">HyVt-386</strain>
    </source>
</reference>
<dbReference type="Proteomes" id="UP000185779">
    <property type="component" value="Unassembled WGS sequence"/>
</dbReference>
<keyword evidence="8" id="KW-1185">Reference proteome</keyword>
<comment type="caution">
    <text evidence="7">The sequence shown here is derived from an EMBL/GenBank/DDBJ whole genome shotgun (WGS) entry which is preliminary data.</text>
</comment>
<dbReference type="PATRIC" id="fig|1839936.3.peg.326"/>
<dbReference type="Gene3D" id="3.40.50.12640">
    <property type="entry name" value="Phosphopantoate/pantothenate synthetase"/>
    <property type="match status" value="1"/>
</dbReference>
<evidence type="ECO:0000256" key="2">
    <source>
        <dbReference type="ARBA" id="ARBA00022741"/>
    </source>
</evidence>
<dbReference type="EC" id="6.3.2.36" evidence="5"/>
<dbReference type="InterPro" id="IPR038138">
    <property type="entry name" value="PPS/PS_sf"/>
</dbReference>
<organism evidence="7 8">
    <name type="scientific">Candidatus Syntropharchaeum butanivorans</name>
    <dbReference type="NCBI Taxonomy" id="1839936"/>
    <lineage>
        <taxon>Archaea</taxon>
        <taxon>Methanobacteriati</taxon>
        <taxon>Methanobacteriota</taxon>
        <taxon>Stenosarchaea group</taxon>
        <taxon>Methanomicrobia</taxon>
        <taxon>Methanosarcinales</taxon>
        <taxon>ANME-2 cluster</taxon>
        <taxon>Candidatus Syntropharchaeum</taxon>
    </lineage>
</organism>
<feature type="binding site" evidence="5">
    <location>
        <position position="39"/>
    </location>
    <ligand>
        <name>ATP</name>
        <dbReference type="ChEBI" id="CHEBI:30616"/>
    </ligand>
</feature>
<proteinExistence type="inferred from homology"/>
<keyword evidence="2 5" id="KW-0547">Nucleotide-binding</keyword>
<accession>A0A1F2P6T9</accession>
<evidence type="ECO:0000313" key="7">
    <source>
        <dbReference type="EMBL" id="OFV67030.1"/>
    </source>
</evidence>
<dbReference type="EMBL" id="LYOR01000001">
    <property type="protein sequence ID" value="OFV67030.1"/>
    <property type="molecule type" value="Genomic_DNA"/>
</dbReference>